<sequence length="128" mass="13978">MLADAQEIAYAKDYDTVAGGLKDLIALDIDTLFNVERGDAVNMSDVQESLVKPGGDAEANIAVGPPPPDPYGVLSVFEDNEKRKVSLPTDLGLYWEPTPPPPAQNVISRDDVEVRVTLPTDLDCYWNF</sequence>
<accession>A0A165ILG3</accession>
<organism evidence="1 2">
    <name type="scientific">Exidia glandulosa HHB12029</name>
    <dbReference type="NCBI Taxonomy" id="1314781"/>
    <lineage>
        <taxon>Eukaryota</taxon>
        <taxon>Fungi</taxon>
        <taxon>Dikarya</taxon>
        <taxon>Basidiomycota</taxon>
        <taxon>Agaricomycotina</taxon>
        <taxon>Agaricomycetes</taxon>
        <taxon>Auriculariales</taxon>
        <taxon>Exidiaceae</taxon>
        <taxon>Exidia</taxon>
    </lineage>
</organism>
<protein>
    <submittedName>
        <fullName evidence="1">Uncharacterized protein</fullName>
    </submittedName>
</protein>
<keyword evidence="2" id="KW-1185">Reference proteome</keyword>
<reference evidence="1 2" key="1">
    <citation type="journal article" date="2016" name="Mol. Biol. Evol.">
        <title>Comparative Genomics of Early-Diverging Mushroom-Forming Fungi Provides Insights into the Origins of Lignocellulose Decay Capabilities.</title>
        <authorList>
            <person name="Nagy L.G."/>
            <person name="Riley R."/>
            <person name="Tritt A."/>
            <person name="Adam C."/>
            <person name="Daum C."/>
            <person name="Floudas D."/>
            <person name="Sun H."/>
            <person name="Yadav J.S."/>
            <person name="Pangilinan J."/>
            <person name="Larsson K.H."/>
            <person name="Matsuura K."/>
            <person name="Barry K."/>
            <person name="Labutti K."/>
            <person name="Kuo R."/>
            <person name="Ohm R.A."/>
            <person name="Bhattacharya S.S."/>
            <person name="Shirouzu T."/>
            <person name="Yoshinaga Y."/>
            <person name="Martin F.M."/>
            <person name="Grigoriev I.V."/>
            <person name="Hibbett D.S."/>
        </authorList>
    </citation>
    <scope>NUCLEOTIDE SEQUENCE [LARGE SCALE GENOMIC DNA]</scope>
    <source>
        <strain evidence="1 2">HHB12029</strain>
    </source>
</reference>
<dbReference type="Proteomes" id="UP000077266">
    <property type="component" value="Unassembled WGS sequence"/>
</dbReference>
<name>A0A165ILG3_EXIGL</name>
<proteinExistence type="predicted"/>
<dbReference type="AlphaFoldDB" id="A0A165ILG3"/>
<dbReference type="EMBL" id="KV425988">
    <property type="protein sequence ID" value="KZV93565.1"/>
    <property type="molecule type" value="Genomic_DNA"/>
</dbReference>
<dbReference type="InParanoid" id="A0A165ILG3"/>
<gene>
    <name evidence="1" type="ORF">EXIGLDRAFT_42209</name>
</gene>
<evidence type="ECO:0000313" key="1">
    <source>
        <dbReference type="EMBL" id="KZV93565.1"/>
    </source>
</evidence>
<evidence type="ECO:0000313" key="2">
    <source>
        <dbReference type="Proteomes" id="UP000077266"/>
    </source>
</evidence>